<feature type="region of interest" description="Disordered" evidence="1">
    <location>
        <begin position="1"/>
        <end position="50"/>
    </location>
</feature>
<reference evidence="3 4" key="1">
    <citation type="submission" date="2015-09" db="EMBL/GenBank/DDBJ databases">
        <title>Host preference determinants of Valsa canker pathogens revealed by comparative genomics.</title>
        <authorList>
            <person name="Yin Z."/>
            <person name="Huang L."/>
        </authorList>
    </citation>
    <scope>NUCLEOTIDE SEQUENCE [LARGE SCALE GENOMIC DNA]</scope>
    <source>
        <strain evidence="3 4">SXYLt</strain>
    </source>
</reference>
<feature type="compositionally biased region" description="Polar residues" evidence="1">
    <location>
        <begin position="215"/>
        <end position="236"/>
    </location>
</feature>
<sequence>MPPLGTVRPLTQNSSATASESPKPAPGQRRPLPAQRQQSKTPITAPLKRASSYGTAAALALARPISSIARENSKGVQRKNGLLLDVSAPRPASSLASDSKHNDGSGGTGVNKPVMKMRRTGQNFPLSSVGSSSPMPMSAALHQRKSSYSPSARSTPGLPSPSTRKAPESFLDKVSESSVPGNEGSILEAKSHNPDVNSVAPFNANPDLKPEQSYKRSSASPTKSPSEPTKLLNQVQSGSGADDGSDPSPNALEISSVRNEKGPDLKVILDSDDEIMYETADKNMGVDDAIAIDEVAAQDNTSDDDTDSASDDETTDRLTSLPSGGAYSSSRQLFQPPAESDDEEGEGTEEDDASSISSSAESSLDAEPTAALPSANIQHQMNYPSNILEMATSERSYSFWEDETISFKRSGGAIFPEGYQKCTEIPERPWICPVRSCRLIYKTHLGLGNHFKFTHKKAMFNDNMDGTLSLVGSYLQKNESGKSPPVVVSKRPLDPEEPPIVEPTIPIKHGNEKVTSTPRTALLARSRNGESIAMAGSDTVTPESVQDAGSLAKAETGNSEKMWEYILPSLKVHKTIPEINWVRHVIHLPRVRDLKWNEEWIKDHPYRDSHPRDITALIVYTTGVEAPTPCSSCLEGKGPLSGCIMISPAASEEAKASVLACANCYYHCGQSQCSNNPENRRSRDSHLKKSYNLKLLSDKAAGRVAATTIAEPRESSTKLSTPVLSATPSLQHHLKVLEPSEINNIEMASESRTYKVIHGKDGEMIQMHGALIPEKYDLDRTVPGYPWICPVRSCRMVFKRITNLGGHFASKHRGVLFNDNLDGTLSAVALYKKPIFGNFCPGLVISKKPLDTTEPPMEQPRIPLYNAPKLVKVQKPTKPAPLAINEPKKSIPNADYLHRDNMHGDAKRLWDYMRPYLPRSLSTVRDPAVINLFGLSRVRSLKWRKTWYHDPLLDNDWRQIAGLLIHLVGVENDNVDKCCTFCRRGEGPFEGCQVLPAQAPYDSHRLLPSCANCIFIHRKHHCSIKSSWEGRCGSRSEPPTSSIPPIAKWEAATVTSSSDGMMAIDNNTNPNKRSHSVVSDDEQDEQRASRRRSERIQVRPSVPEAKAEPARKLVTFPILSKEKQASITGISRGGSDTPVIHPGQTTPDGQLEMEEWEIAPGRIRETGTEKLNNIAFSKSYLETNQMVRISPEFSFRVETVKSGRTLEFDADRAKTRYCALASGKLRVTLEGQPEFTVGTHGVFIIKPGVKGWVQNRLYIDSILHVSAVEVEC</sequence>
<dbReference type="SMART" id="SM00355">
    <property type="entry name" value="ZnF_C2H2"/>
    <property type="match status" value="2"/>
</dbReference>
<gene>
    <name evidence="3" type="ORF">VPNG_06178</name>
</gene>
<dbReference type="Pfam" id="PF12511">
    <property type="entry name" value="DUF3716"/>
    <property type="match status" value="2"/>
</dbReference>
<comment type="caution">
    <text evidence="3">The sequence shown here is derived from an EMBL/GenBank/DDBJ whole genome shotgun (WGS) entry which is preliminary data.</text>
</comment>
<dbReference type="EMBL" id="LKEB01000034">
    <property type="protein sequence ID" value="ROW08632.1"/>
    <property type="molecule type" value="Genomic_DNA"/>
</dbReference>
<evidence type="ECO:0000256" key="1">
    <source>
        <dbReference type="SAM" id="MobiDB-lite"/>
    </source>
</evidence>
<dbReference type="AlphaFoldDB" id="A0A423WYQ0"/>
<dbReference type="InParanoid" id="A0A423WYQ0"/>
<protein>
    <recommendedName>
        <fullName evidence="2">C2H2-type domain-containing protein</fullName>
    </recommendedName>
</protein>
<feature type="compositionally biased region" description="Polar residues" evidence="1">
    <location>
        <begin position="9"/>
        <end position="20"/>
    </location>
</feature>
<feature type="compositionally biased region" description="Acidic residues" evidence="1">
    <location>
        <begin position="339"/>
        <end position="353"/>
    </location>
</feature>
<dbReference type="InterPro" id="IPR022190">
    <property type="entry name" value="DUF3716"/>
</dbReference>
<feature type="compositionally biased region" description="Low complexity" evidence="1">
    <location>
        <begin position="354"/>
        <end position="367"/>
    </location>
</feature>
<feature type="compositionally biased region" description="Polar residues" evidence="1">
    <location>
        <begin position="317"/>
        <end position="333"/>
    </location>
</feature>
<feature type="region of interest" description="Disordered" evidence="1">
    <location>
        <begin position="1128"/>
        <end position="1148"/>
    </location>
</feature>
<feature type="domain" description="C2H2-type" evidence="2">
    <location>
        <begin position="789"/>
        <end position="812"/>
    </location>
</feature>
<proteinExistence type="predicted"/>
<dbReference type="PROSITE" id="PS00028">
    <property type="entry name" value="ZINC_FINGER_C2H2_1"/>
    <property type="match status" value="1"/>
</dbReference>
<evidence type="ECO:0000313" key="3">
    <source>
        <dbReference type="EMBL" id="ROW08632.1"/>
    </source>
</evidence>
<feature type="region of interest" description="Disordered" evidence="1">
    <location>
        <begin position="65"/>
        <end position="266"/>
    </location>
</feature>
<evidence type="ECO:0000259" key="2">
    <source>
        <dbReference type="PROSITE" id="PS00028"/>
    </source>
</evidence>
<dbReference type="OrthoDB" id="3545073at2759"/>
<name>A0A423WYQ0_9PEZI</name>
<feature type="compositionally biased region" description="Acidic residues" evidence="1">
    <location>
        <begin position="301"/>
        <end position="314"/>
    </location>
</feature>
<feature type="compositionally biased region" description="Low complexity" evidence="1">
    <location>
        <begin position="127"/>
        <end position="138"/>
    </location>
</feature>
<organism evidence="3 4">
    <name type="scientific">Cytospora leucostoma</name>
    <dbReference type="NCBI Taxonomy" id="1230097"/>
    <lineage>
        <taxon>Eukaryota</taxon>
        <taxon>Fungi</taxon>
        <taxon>Dikarya</taxon>
        <taxon>Ascomycota</taxon>
        <taxon>Pezizomycotina</taxon>
        <taxon>Sordariomycetes</taxon>
        <taxon>Sordariomycetidae</taxon>
        <taxon>Diaporthales</taxon>
        <taxon>Cytosporaceae</taxon>
        <taxon>Cytospora</taxon>
    </lineage>
</organism>
<evidence type="ECO:0000313" key="4">
    <source>
        <dbReference type="Proteomes" id="UP000285146"/>
    </source>
</evidence>
<keyword evidence="4" id="KW-1185">Reference proteome</keyword>
<feature type="region of interest" description="Disordered" evidence="1">
    <location>
        <begin position="1054"/>
        <end position="1107"/>
    </location>
</feature>
<dbReference type="Proteomes" id="UP000285146">
    <property type="component" value="Unassembled WGS sequence"/>
</dbReference>
<feature type="region of interest" description="Disordered" evidence="1">
    <location>
        <begin position="1028"/>
        <end position="1047"/>
    </location>
</feature>
<dbReference type="InterPro" id="IPR013087">
    <property type="entry name" value="Znf_C2H2_type"/>
</dbReference>
<feature type="compositionally biased region" description="Low complexity" evidence="1">
    <location>
        <begin position="286"/>
        <end position="300"/>
    </location>
</feature>
<feature type="region of interest" description="Disordered" evidence="1">
    <location>
        <begin position="283"/>
        <end position="377"/>
    </location>
</feature>
<dbReference type="STRING" id="1230097.A0A423WYQ0"/>
<feature type="compositionally biased region" description="Polar residues" evidence="1">
    <location>
        <begin position="1054"/>
        <end position="1071"/>
    </location>
</feature>
<feature type="compositionally biased region" description="Basic and acidic residues" evidence="1">
    <location>
        <begin position="165"/>
        <end position="175"/>
    </location>
</feature>
<accession>A0A423WYQ0</accession>
<feature type="region of interest" description="Disordered" evidence="1">
    <location>
        <begin position="481"/>
        <end position="517"/>
    </location>
</feature>